<dbReference type="PANTHER" id="PTHR47191">
    <property type="entry name" value="OS05G0170800 PROTEIN"/>
    <property type="match status" value="1"/>
</dbReference>
<dbReference type="Pfam" id="PF04379">
    <property type="entry name" value="DUF525"/>
    <property type="match status" value="1"/>
</dbReference>
<dbReference type="EMBL" id="BNJQ01000005">
    <property type="protein sequence ID" value="GHP03315.1"/>
    <property type="molecule type" value="Genomic_DNA"/>
</dbReference>
<dbReference type="AlphaFoldDB" id="A0A830H8J4"/>
<evidence type="ECO:0000313" key="3">
    <source>
        <dbReference type="EMBL" id="GHP03315.1"/>
    </source>
</evidence>
<feature type="region of interest" description="Disordered" evidence="1">
    <location>
        <begin position="107"/>
        <end position="141"/>
    </location>
</feature>
<sequence length="337" mass="36703">MASSYLAQLGPQAAPLGSTSAFLSRALFRAFVRLARRVPAETPLAIRELVDPSRWGHPGAWSRWEGESERTLRMLLPHLPVGQPSSAVFTRDSLIVVAKENFAHPLDRGQRARERSAARHGASFLSQQAMHARRPTDDDDDQRQRLDYALTALRVLSSQLSLAERTCRSGGTETNGIVVETAVAPHHDHGGRGEELFSKSSPSSSGDQSGDPGVFRYCYRVRVENHGSSSVRLVGRSWIFKGADGSVASCVPRWGKGVVGMEPVLEPGDVYEYYSGSTIPTREGVMEGALLFLGPSDVPERLAKLRLPTQDEMSTGNVNIPGTGTFEVQVDSLILKP</sequence>
<gene>
    <name evidence="3" type="ORF">PPROV_000207000</name>
</gene>
<feature type="compositionally biased region" description="Basic and acidic residues" evidence="1">
    <location>
        <begin position="107"/>
        <end position="117"/>
    </location>
</feature>
<reference evidence="3" key="1">
    <citation type="submission" date="2020-10" db="EMBL/GenBank/DDBJ databases">
        <title>Unveiling of a novel bifunctional photoreceptor, Dualchrome1, isolated from a cosmopolitan green alga.</title>
        <authorList>
            <person name="Suzuki S."/>
            <person name="Kawachi M."/>
        </authorList>
    </citation>
    <scope>NUCLEOTIDE SEQUENCE</scope>
    <source>
        <strain evidence="3">NIES 2893</strain>
    </source>
</reference>
<dbReference type="InterPro" id="IPR007474">
    <property type="entry name" value="ApaG_domain"/>
</dbReference>
<evidence type="ECO:0000313" key="4">
    <source>
        <dbReference type="Proteomes" id="UP000660262"/>
    </source>
</evidence>
<feature type="domain" description="ApaG" evidence="2">
    <location>
        <begin position="181"/>
        <end position="337"/>
    </location>
</feature>
<dbReference type="Gene3D" id="2.60.40.1470">
    <property type="entry name" value="ApaG domain"/>
    <property type="match status" value="1"/>
</dbReference>
<dbReference type="InterPro" id="IPR036767">
    <property type="entry name" value="ApaG_sf"/>
</dbReference>
<evidence type="ECO:0000259" key="2">
    <source>
        <dbReference type="PROSITE" id="PS51087"/>
    </source>
</evidence>
<accession>A0A830H8J4</accession>
<dbReference type="PANTHER" id="PTHR47191:SF2">
    <property type="entry name" value="OS05G0170800 PROTEIN"/>
    <property type="match status" value="1"/>
</dbReference>
<keyword evidence="4" id="KW-1185">Reference proteome</keyword>
<evidence type="ECO:0000256" key="1">
    <source>
        <dbReference type="SAM" id="MobiDB-lite"/>
    </source>
</evidence>
<name>A0A830H8J4_9CHLO</name>
<protein>
    <recommendedName>
        <fullName evidence="2">ApaG domain-containing protein</fullName>
    </recommendedName>
</protein>
<organism evidence="3 4">
    <name type="scientific">Pycnococcus provasolii</name>
    <dbReference type="NCBI Taxonomy" id="41880"/>
    <lineage>
        <taxon>Eukaryota</taxon>
        <taxon>Viridiplantae</taxon>
        <taxon>Chlorophyta</taxon>
        <taxon>Pseudoscourfieldiophyceae</taxon>
        <taxon>Pseudoscourfieldiales</taxon>
        <taxon>Pycnococcaceae</taxon>
        <taxon>Pycnococcus</taxon>
    </lineage>
</organism>
<dbReference type="Proteomes" id="UP000660262">
    <property type="component" value="Unassembled WGS sequence"/>
</dbReference>
<dbReference type="PROSITE" id="PS51087">
    <property type="entry name" value="APAG"/>
    <property type="match status" value="1"/>
</dbReference>
<proteinExistence type="predicted"/>
<comment type="caution">
    <text evidence="3">The sequence shown here is derived from an EMBL/GenBank/DDBJ whole genome shotgun (WGS) entry which is preliminary data.</text>
</comment>
<dbReference type="SUPFAM" id="SSF110069">
    <property type="entry name" value="ApaG-like"/>
    <property type="match status" value="1"/>
</dbReference>
<dbReference type="InterPro" id="IPR050718">
    <property type="entry name" value="ApaG-like"/>
</dbReference>
<feature type="compositionally biased region" description="Low complexity" evidence="1">
    <location>
        <begin position="198"/>
        <end position="210"/>
    </location>
</feature>
<feature type="region of interest" description="Disordered" evidence="1">
    <location>
        <begin position="185"/>
        <end position="210"/>
    </location>
</feature>
<dbReference type="OrthoDB" id="2305498at2759"/>
<feature type="compositionally biased region" description="Basic and acidic residues" evidence="1">
    <location>
        <begin position="185"/>
        <end position="197"/>
    </location>
</feature>